<gene>
    <name evidence="1" type="ORF">SAMN06295905_2299</name>
</gene>
<dbReference type="AlphaFoldDB" id="A0A1Y6FHX0"/>
<evidence type="ECO:0000313" key="2">
    <source>
        <dbReference type="Proteomes" id="UP000194474"/>
    </source>
</evidence>
<accession>A0A1Y6FHX0</accession>
<protein>
    <submittedName>
        <fullName evidence="1">Uncharacterized protein</fullName>
    </submittedName>
</protein>
<reference evidence="2" key="1">
    <citation type="submission" date="2017-04" db="EMBL/GenBank/DDBJ databases">
        <authorList>
            <person name="Varghese N."/>
            <person name="Submissions S."/>
        </authorList>
    </citation>
    <scope>NUCLEOTIDE SEQUENCE [LARGE SCALE GENOMIC DNA]</scope>
</reference>
<organism evidence="1 2">
    <name type="scientific">Devosia lucknowensis</name>
    <dbReference type="NCBI Taxonomy" id="1096929"/>
    <lineage>
        <taxon>Bacteria</taxon>
        <taxon>Pseudomonadati</taxon>
        <taxon>Pseudomonadota</taxon>
        <taxon>Alphaproteobacteria</taxon>
        <taxon>Hyphomicrobiales</taxon>
        <taxon>Devosiaceae</taxon>
        <taxon>Devosia</taxon>
    </lineage>
</organism>
<dbReference type="EMBL" id="FXWK01000001">
    <property type="protein sequence ID" value="SMQ74445.1"/>
    <property type="molecule type" value="Genomic_DNA"/>
</dbReference>
<dbReference type="Proteomes" id="UP000194474">
    <property type="component" value="Unassembled WGS sequence"/>
</dbReference>
<evidence type="ECO:0000313" key="1">
    <source>
        <dbReference type="EMBL" id="SMQ74445.1"/>
    </source>
</evidence>
<name>A0A1Y6FHX0_9HYPH</name>
<keyword evidence="2" id="KW-1185">Reference proteome</keyword>
<dbReference type="OrthoDB" id="6028394at2"/>
<sequence>MDIAAKTHWDGYDMGHLTLHVDLFDAELPFTLFPADRAGPVVTEKMEATVRDVLALPRSHIERIASMLWDEANFAFQVADYGVEAEAGETPLEAHLRDFGIAGPDDALRKSVVRGVQVMDEFESRFAQIKIESAANNLIAIIVRNGRIIDWDDDGTYLGWFEEDEQTAAKRRAKILG</sequence>
<dbReference type="RefSeq" id="WP_086470532.1">
    <property type="nucleotide sequence ID" value="NZ_FXWK01000001.1"/>
</dbReference>
<proteinExistence type="predicted"/>